<dbReference type="GO" id="GO:0005615">
    <property type="term" value="C:extracellular space"/>
    <property type="evidence" value="ECO:0007669"/>
    <property type="project" value="TreeGrafter"/>
</dbReference>
<feature type="chain" id="PRO_5004737968" evidence="6">
    <location>
        <begin position="20"/>
        <end position="255"/>
    </location>
</feature>
<dbReference type="InterPro" id="IPR036728">
    <property type="entry name" value="PBP_GOBP_sf"/>
</dbReference>
<feature type="signal peptide" evidence="6">
    <location>
        <begin position="1"/>
        <end position="19"/>
    </location>
</feature>
<reference evidence="7" key="1">
    <citation type="journal article" date="2014" name="PLoS Negl. Trop. Dis.">
        <title>Comparative Analysis of Salivary Gland Transcriptomes of Phlebotomus orientalis Sand Flies from Endemic and Non-endemic Foci of Visceral Leishmaniasis.</title>
        <authorList>
            <person name="Vlkova M."/>
            <person name="Sima M."/>
            <person name="Rohousova I."/>
            <person name="Kostalova T."/>
            <person name="Sumova P."/>
            <person name="Volfova V."/>
            <person name="Jaske E.L."/>
            <person name="Barbian K.D."/>
            <person name="Gebre-Michael T."/>
            <person name="Hailu A."/>
            <person name="Warburg A."/>
            <person name="Ribeiro J.M."/>
            <person name="Valenzuela J.G."/>
            <person name="Jochim R.C."/>
            <person name="Volf P."/>
        </authorList>
    </citation>
    <scope>NUCLEOTIDE SEQUENCE</scope>
    <source>
        <strain evidence="7">Melka Werer</strain>
        <tissue evidence="7">Salivary gland</tissue>
    </source>
</reference>
<evidence type="ECO:0000256" key="1">
    <source>
        <dbReference type="ARBA" id="ARBA00004613"/>
    </source>
</evidence>
<dbReference type="GO" id="GO:0090729">
    <property type="term" value="F:toxin activity"/>
    <property type="evidence" value="ECO:0007669"/>
    <property type="project" value="UniProtKB-KW"/>
</dbReference>
<keyword evidence="3" id="KW-0964">Secreted</keyword>
<evidence type="ECO:0000256" key="2">
    <source>
        <dbReference type="ARBA" id="ARBA00008098"/>
    </source>
</evidence>
<proteinExistence type="evidence at transcript level"/>
<dbReference type="GO" id="GO:0005549">
    <property type="term" value="F:odorant binding"/>
    <property type="evidence" value="ECO:0007669"/>
    <property type="project" value="InterPro"/>
</dbReference>
<organism evidence="7">
    <name type="scientific">Phlebotomus orientalis</name>
    <name type="common">Phlebotomine sand fly</name>
    <dbReference type="NCBI Taxonomy" id="99786"/>
    <lineage>
        <taxon>Eukaryota</taxon>
        <taxon>Metazoa</taxon>
        <taxon>Ecdysozoa</taxon>
        <taxon>Arthropoda</taxon>
        <taxon>Hexapoda</taxon>
        <taxon>Insecta</taxon>
        <taxon>Pterygota</taxon>
        <taxon>Neoptera</taxon>
        <taxon>Endopterygota</taxon>
        <taxon>Diptera</taxon>
        <taxon>Nematocera</taxon>
        <taxon>Psychodoidea</taxon>
        <taxon>Psychodidae</taxon>
        <taxon>Phlebotomus</taxon>
        <taxon>Larroussius</taxon>
    </lineage>
</organism>
<dbReference type="EMBL" id="KC170969">
    <property type="protein sequence ID" value="AGT96463.1"/>
    <property type="molecule type" value="mRNA"/>
</dbReference>
<evidence type="ECO:0000256" key="4">
    <source>
        <dbReference type="ARBA" id="ARBA00022656"/>
    </source>
</evidence>
<keyword evidence="4" id="KW-0800">Toxin</keyword>
<dbReference type="Gene3D" id="1.10.238.20">
    <property type="entry name" value="Pheromone/general odorant binding protein domain"/>
    <property type="match status" value="1"/>
</dbReference>
<comment type="subcellular location">
    <subcellularLocation>
        <location evidence="1">Secreted</location>
    </subcellularLocation>
</comment>
<dbReference type="CDD" id="cd23992">
    <property type="entry name" value="PBP_GOBP"/>
    <property type="match status" value="1"/>
</dbReference>
<comment type="similarity">
    <text evidence="2">Belongs to the PBP/GOBP family.</text>
</comment>
<accession>V5K6C6</accession>
<dbReference type="PANTHER" id="PTHR11857">
    <property type="entry name" value="ODORANT BINDING PROTEIN-RELATED"/>
    <property type="match status" value="1"/>
</dbReference>
<evidence type="ECO:0000256" key="5">
    <source>
        <dbReference type="ARBA" id="ARBA00022729"/>
    </source>
</evidence>
<keyword evidence="5 6" id="KW-0732">Signal</keyword>
<evidence type="ECO:0000313" key="7">
    <source>
        <dbReference type="EMBL" id="AGT96463.1"/>
    </source>
</evidence>
<evidence type="ECO:0000256" key="6">
    <source>
        <dbReference type="SAM" id="SignalP"/>
    </source>
</evidence>
<dbReference type="GO" id="GO:0007608">
    <property type="term" value="P:sensory perception of smell"/>
    <property type="evidence" value="ECO:0007669"/>
    <property type="project" value="TreeGrafter"/>
</dbReference>
<dbReference type="AlphaFoldDB" id="V5K6C6"/>
<dbReference type="InterPro" id="IPR006170">
    <property type="entry name" value="PBP/GOBP"/>
</dbReference>
<sequence length="255" mass="29201">MNTLVKVAILLSLGGIGYSWRYPRNADQTLWAWRSCQKEHIGGDQALLQKWLKFEIPDDKVTHCFIKCIWIHLGMYDEETKTISVDKVRQQFEGRKLPVPAEIGKLEGPTGGSCEAIYRKTKAFLDTQMANYRIAFYGTYDGSDEWFAKHPETKPKKTKISDFCKDKNREGGKEGTCKHACSMYYYRLVDEDNLVIPFRKLPGISESDLKECRDAASKKTGCKVADEIYECLHNVNPKGFEDALKTLDEQSLTNY</sequence>
<name>V5K6C6_PHLOR</name>
<evidence type="ECO:0000256" key="3">
    <source>
        <dbReference type="ARBA" id="ARBA00022525"/>
    </source>
</evidence>
<dbReference type="Pfam" id="PF01395">
    <property type="entry name" value="PBP_GOBP"/>
    <property type="match status" value="1"/>
</dbReference>
<protein>
    <submittedName>
        <fullName evidence="7">D7-related salivary protein</fullName>
    </submittedName>
</protein>
<dbReference type="PANTHER" id="PTHR11857:SF43">
    <property type="entry name" value="GEO07291P1-RELATED"/>
    <property type="match status" value="1"/>
</dbReference>
<dbReference type="SUPFAM" id="SSF47565">
    <property type="entry name" value="Insect pheromone/odorant-binding proteins"/>
    <property type="match status" value="2"/>
</dbReference>